<dbReference type="PRINTS" id="PR00886">
    <property type="entry name" value="HIGHMOBLTY12"/>
</dbReference>
<evidence type="ECO:0000259" key="4">
    <source>
        <dbReference type="PROSITE" id="PS51925"/>
    </source>
</evidence>
<dbReference type="AlphaFoldDB" id="C1FHH6"/>
<dbReference type="PANTHER" id="PTHR13844">
    <property type="entry name" value="SWI/SNF-RELATED MATRIX-ASSOCIATED ACTIN-DEPENDENT REGULATOR OF CHROMATIN SUBFAMILY D"/>
    <property type="match status" value="1"/>
</dbReference>
<dbReference type="InterPro" id="IPR036910">
    <property type="entry name" value="HMG_box_dom_sf"/>
</dbReference>
<dbReference type="KEGG" id="mis:MICPUN_106177"/>
<dbReference type="FunCoup" id="C1FHH6">
    <property type="interactions" value="346"/>
</dbReference>
<dbReference type="SUPFAM" id="SSF47095">
    <property type="entry name" value="HMG-box"/>
    <property type="match status" value="1"/>
</dbReference>
<feature type="domain" description="DM2" evidence="4">
    <location>
        <begin position="208"/>
        <end position="286"/>
    </location>
</feature>
<dbReference type="Pfam" id="PF00505">
    <property type="entry name" value="HMG_box"/>
    <property type="match status" value="1"/>
</dbReference>
<dbReference type="GO" id="GO:0003677">
    <property type="term" value="F:DNA binding"/>
    <property type="evidence" value="ECO:0007669"/>
    <property type="project" value="UniProtKB-UniRule"/>
</dbReference>
<dbReference type="CDD" id="cd10567">
    <property type="entry name" value="SWIB-MDM2_like"/>
    <property type="match status" value="1"/>
</dbReference>
<gene>
    <name evidence="6" type="ORF">MICPUN_106177</name>
</gene>
<dbReference type="InterPro" id="IPR009071">
    <property type="entry name" value="HMG_box_dom"/>
</dbReference>
<dbReference type="SMART" id="SM00398">
    <property type="entry name" value="HMG"/>
    <property type="match status" value="1"/>
</dbReference>
<evidence type="ECO:0000313" key="7">
    <source>
        <dbReference type="Proteomes" id="UP000002009"/>
    </source>
</evidence>
<proteinExistence type="predicted"/>
<sequence length="288" mass="32231">MAPKKAPVEKGAGTKDSQVIKRLHQILKTADLEKTTVKNIQKQLEADLGVPMSDRKQFIREEVEKFLKSNAGKKIGIKRKAEGEAGAKRGKKADKIGKDGKKKRGRGKGKDVTDPNKPKGPKGAYMCFVQIARPKINAANPDLKFAEIAKMLGEQWKNMDTTTRAGYEKMAEQDKERYQREIAAYVPMSEAGLEQLRKEKAAKKSAGGLQKPYKCSAALTKFLGGDKTISRATLTSKMWSYFKEKNLMDPENKRWIIADKPLSDLLGIDRFQGFTVSKYLSPHLLPME</sequence>
<dbReference type="STRING" id="296587.C1FHH6"/>
<dbReference type="GO" id="GO:0005634">
    <property type="term" value="C:nucleus"/>
    <property type="evidence" value="ECO:0007669"/>
    <property type="project" value="UniProtKB-UniRule"/>
</dbReference>
<dbReference type="SUPFAM" id="SSF47592">
    <property type="entry name" value="SWIB/MDM2 domain"/>
    <property type="match status" value="1"/>
</dbReference>
<evidence type="ECO:0000313" key="6">
    <source>
        <dbReference type="EMBL" id="ACO69822.1"/>
    </source>
</evidence>
<feature type="compositionally biased region" description="Basic and acidic residues" evidence="2">
    <location>
        <begin position="80"/>
        <end position="99"/>
    </location>
</feature>
<accession>C1FHH6</accession>
<dbReference type="Gene3D" id="1.10.245.10">
    <property type="entry name" value="SWIB/MDM2 domain"/>
    <property type="match status" value="1"/>
</dbReference>
<dbReference type="InterPro" id="IPR019835">
    <property type="entry name" value="SWIB_domain"/>
</dbReference>
<dbReference type="eggNOG" id="KOG0381">
    <property type="taxonomic scope" value="Eukaryota"/>
</dbReference>
<evidence type="ECO:0000259" key="5">
    <source>
        <dbReference type="PROSITE" id="PS51998"/>
    </source>
</evidence>
<dbReference type="eggNOG" id="KOG1946">
    <property type="taxonomic scope" value="Eukaryota"/>
</dbReference>
<dbReference type="Pfam" id="PF02201">
    <property type="entry name" value="SWIB"/>
    <property type="match status" value="1"/>
</dbReference>
<dbReference type="PROSITE" id="PS50118">
    <property type="entry name" value="HMG_BOX_2"/>
    <property type="match status" value="1"/>
</dbReference>
<dbReference type="SMART" id="SM00151">
    <property type="entry name" value="SWIB"/>
    <property type="match status" value="1"/>
</dbReference>
<feature type="region of interest" description="Disordered" evidence="2">
    <location>
        <begin position="80"/>
        <end position="119"/>
    </location>
</feature>
<feature type="DNA-binding region" description="HMG box" evidence="1">
    <location>
        <begin position="118"/>
        <end position="186"/>
    </location>
</feature>
<dbReference type="Pfam" id="PF08766">
    <property type="entry name" value="DEK_C"/>
    <property type="match status" value="1"/>
</dbReference>
<dbReference type="SUPFAM" id="SSF109715">
    <property type="entry name" value="DEK C-terminal domain"/>
    <property type="match status" value="1"/>
</dbReference>
<dbReference type="Gene3D" id="1.10.30.10">
    <property type="entry name" value="High mobility group box domain"/>
    <property type="match status" value="1"/>
</dbReference>
<organism evidence="6 7">
    <name type="scientific">Micromonas commoda (strain RCC299 / NOUM17 / CCMP2709)</name>
    <name type="common">Picoplanktonic green alga</name>
    <dbReference type="NCBI Taxonomy" id="296587"/>
    <lineage>
        <taxon>Eukaryota</taxon>
        <taxon>Viridiplantae</taxon>
        <taxon>Chlorophyta</taxon>
        <taxon>Mamiellophyceae</taxon>
        <taxon>Mamiellales</taxon>
        <taxon>Mamiellaceae</taxon>
        <taxon>Micromonas</taxon>
    </lineage>
</organism>
<feature type="compositionally biased region" description="Basic and acidic residues" evidence="2">
    <location>
        <begin position="108"/>
        <end position="117"/>
    </location>
</feature>
<evidence type="ECO:0000256" key="1">
    <source>
        <dbReference type="PROSITE-ProRule" id="PRU00267"/>
    </source>
</evidence>
<keyword evidence="1" id="KW-0539">Nucleus</keyword>
<dbReference type="PROSITE" id="PS51925">
    <property type="entry name" value="SWIB_MDM2"/>
    <property type="match status" value="1"/>
</dbReference>
<keyword evidence="1" id="KW-0238">DNA-binding</keyword>
<reference evidence="6 7" key="1">
    <citation type="journal article" date="2009" name="Science">
        <title>Green evolution and dynamic adaptations revealed by genomes of the marine picoeukaryotes Micromonas.</title>
        <authorList>
            <person name="Worden A.Z."/>
            <person name="Lee J.H."/>
            <person name="Mock T."/>
            <person name="Rouze P."/>
            <person name="Simmons M.P."/>
            <person name="Aerts A.L."/>
            <person name="Allen A.E."/>
            <person name="Cuvelier M.L."/>
            <person name="Derelle E."/>
            <person name="Everett M.V."/>
            <person name="Foulon E."/>
            <person name="Grimwood J."/>
            <person name="Gundlach H."/>
            <person name="Henrissat B."/>
            <person name="Napoli C."/>
            <person name="McDonald S.M."/>
            <person name="Parker M.S."/>
            <person name="Rombauts S."/>
            <person name="Salamov A."/>
            <person name="Von Dassow P."/>
            <person name="Badger J.H."/>
            <person name="Coutinho P.M."/>
            <person name="Demir E."/>
            <person name="Dubchak I."/>
            <person name="Gentemann C."/>
            <person name="Eikrem W."/>
            <person name="Gready J.E."/>
            <person name="John U."/>
            <person name="Lanier W."/>
            <person name="Lindquist E.A."/>
            <person name="Lucas S."/>
            <person name="Mayer K.F."/>
            <person name="Moreau H."/>
            <person name="Not F."/>
            <person name="Otillar R."/>
            <person name="Panaud O."/>
            <person name="Pangilinan J."/>
            <person name="Paulsen I."/>
            <person name="Piegu B."/>
            <person name="Poliakov A."/>
            <person name="Robbens S."/>
            <person name="Schmutz J."/>
            <person name="Toulza E."/>
            <person name="Wyss T."/>
            <person name="Zelensky A."/>
            <person name="Zhou K."/>
            <person name="Armbrust E.V."/>
            <person name="Bhattacharya D."/>
            <person name="Goodenough U.W."/>
            <person name="Van de Peer Y."/>
            <person name="Grigoriev I.V."/>
        </authorList>
    </citation>
    <scope>NUCLEOTIDE SEQUENCE [LARGE SCALE GENOMIC DNA]</scope>
    <source>
        <strain evidence="7">RCC299 / NOUM17</strain>
    </source>
</reference>
<evidence type="ECO:0000256" key="2">
    <source>
        <dbReference type="SAM" id="MobiDB-lite"/>
    </source>
</evidence>
<feature type="domain" description="HMG box" evidence="3">
    <location>
        <begin position="118"/>
        <end position="186"/>
    </location>
</feature>
<name>C1FHH6_MICCC</name>
<dbReference type="OMA" id="IWPLVQE"/>
<dbReference type="PROSITE" id="PS51998">
    <property type="entry name" value="DEK_C"/>
    <property type="match status" value="1"/>
</dbReference>
<dbReference type="Proteomes" id="UP000002009">
    <property type="component" value="Chromosome 10"/>
</dbReference>
<dbReference type="InterPro" id="IPR003121">
    <property type="entry name" value="SWIB_MDM2_domain"/>
</dbReference>
<dbReference type="Gene3D" id="1.10.10.60">
    <property type="entry name" value="Homeodomain-like"/>
    <property type="match status" value="1"/>
</dbReference>
<dbReference type="RefSeq" id="XP_002508564.1">
    <property type="nucleotide sequence ID" value="XM_002508518.1"/>
</dbReference>
<dbReference type="EMBL" id="CP001576">
    <property type="protein sequence ID" value="ACO69822.1"/>
    <property type="molecule type" value="Genomic_DNA"/>
</dbReference>
<feature type="domain" description="DEK-C" evidence="5">
    <location>
        <begin position="13"/>
        <end position="68"/>
    </location>
</feature>
<dbReference type="InterPro" id="IPR014876">
    <property type="entry name" value="DEK_C"/>
</dbReference>
<dbReference type="OrthoDB" id="1919336at2759"/>
<keyword evidence="7" id="KW-1185">Reference proteome</keyword>
<dbReference type="InParanoid" id="C1FHH6"/>
<protein>
    <submittedName>
        <fullName evidence="6">Animal specific-mbd4, 5 and 6</fullName>
    </submittedName>
</protein>
<dbReference type="InterPro" id="IPR036885">
    <property type="entry name" value="SWIB_MDM2_dom_sf"/>
</dbReference>
<evidence type="ECO:0000259" key="3">
    <source>
        <dbReference type="PROSITE" id="PS50118"/>
    </source>
</evidence>
<dbReference type="GeneID" id="8246842"/>